<comment type="similarity">
    <text evidence="1">Belongs to the glycosyltransferase 2 family.</text>
</comment>
<evidence type="ECO:0000256" key="3">
    <source>
        <dbReference type="ARBA" id="ARBA00022679"/>
    </source>
</evidence>
<keyword evidence="2" id="KW-0328">Glycosyltransferase</keyword>
<dbReference type="PANTHER" id="PTHR43179">
    <property type="entry name" value="RHAMNOSYLTRANSFERASE WBBL"/>
    <property type="match status" value="1"/>
</dbReference>
<dbReference type="Proteomes" id="UP000232806">
    <property type="component" value="Chromosome"/>
</dbReference>
<dbReference type="RefSeq" id="WP_100906199.1">
    <property type="nucleotide sequence ID" value="NZ_CP017766.1"/>
</dbReference>
<dbReference type="Pfam" id="PF00535">
    <property type="entry name" value="Glycos_transf_2"/>
    <property type="match status" value="1"/>
</dbReference>
<proteinExistence type="inferred from homology"/>
<dbReference type="EMBL" id="CP017766">
    <property type="protein sequence ID" value="AUB56225.1"/>
    <property type="molecule type" value="Genomic_DNA"/>
</dbReference>
<evidence type="ECO:0000313" key="6">
    <source>
        <dbReference type="Proteomes" id="UP000232806"/>
    </source>
</evidence>
<evidence type="ECO:0000313" key="5">
    <source>
        <dbReference type="EMBL" id="AUB56225.1"/>
    </source>
</evidence>
<reference evidence="5 6" key="1">
    <citation type="submission" date="2016-10" db="EMBL/GenBank/DDBJ databases">
        <title>Comparative genomics between deep and shallow subseafloor isolates.</title>
        <authorList>
            <person name="Ishii S."/>
            <person name="Miller J.R."/>
            <person name="Sutton G."/>
            <person name="Suzuki S."/>
            <person name="Methe B."/>
            <person name="Inagaki F."/>
            <person name="Imachi H."/>
        </authorList>
    </citation>
    <scope>NUCLEOTIDE SEQUENCE [LARGE SCALE GENOMIC DNA]</scope>
    <source>
        <strain evidence="5 6">MO-MB1</strain>
    </source>
</reference>
<dbReference type="CDD" id="cd04186">
    <property type="entry name" value="GT_2_like_c"/>
    <property type="match status" value="1"/>
</dbReference>
<protein>
    <recommendedName>
        <fullName evidence="4">Glycosyltransferase 2-like domain-containing protein</fullName>
    </recommendedName>
</protein>
<gene>
    <name evidence="5" type="ORF">BK007_09520</name>
</gene>
<dbReference type="PANTHER" id="PTHR43179:SF12">
    <property type="entry name" value="GALACTOFURANOSYLTRANSFERASE GLFT2"/>
    <property type="match status" value="1"/>
</dbReference>
<accession>A0A2H4VDQ2</accession>
<dbReference type="GeneID" id="35121840"/>
<sequence length="294" mass="33996">MNPLVSIIIINWNSWQDTIECLKSVLNIKYSHFNLIVVDNGSIDDSIEKLEQYSSELGLNSSGIFLIKNPKNYGFAQGNNIGINYALKNLDPDYILLLNNDTVVDKNFLAQLVKTGEENPKNAIIGPAVYYYGQKDKVSIVGGNLNLYTGMTNYPHLDTHDPGIKSEIDYISGCCLLIKKSVIENVGLLKQQYFLYYEDVEWCYRVKEHDYRIIYQPAAKIYHKESPTSKNPTGVYYLTRNRFWFMKEYSNKCQYPIFISLSFLYFLYHMLRYVKSRKLTSALYHGMRDGIKGP</sequence>
<evidence type="ECO:0000256" key="1">
    <source>
        <dbReference type="ARBA" id="ARBA00006739"/>
    </source>
</evidence>
<feature type="domain" description="Glycosyltransferase 2-like" evidence="4">
    <location>
        <begin position="6"/>
        <end position="185"/>
    </location>
</feature>
<evidence type="ECO:0000259" key="4">
    <source>
        <dbReference type="Pfam" id="PF00535"/>
    </source>
</evidence>
<dbReference type="InterPro" id="IPR001173">
    <property type="entry name" value="Glyco_trans_2-like"/>
</dbReference>
<dbReference type="GO" id="GO:0016757">
    <property type="term" value="F:glycosyltransferase activity"/>
    <property type="evidence" value="ECO:0007669"/>
    <property type="project" value="UniProtKB-KW"/>
</dbReference>
<evidence type="ECO:0000256" key="2">
    <source>
        <dbReference type="ARBA" id="ARBA00022676"/>
    </source>
</evidence>
<organism evidence="5 6">
    <name type="scientific">Methanobacterium subterraneum</name>
    <dbReference type="NCBI Taxonomy" id="59277"/>
    <lineage>
        <taxon>Archaea</taxon>
        <taxon>Methanobacteriati</taxon>
        <taxon>Methanobacteriota</taxon>
        <taxon>Methanomada group</taxon>
        <taxon>Methanobacteria</taxon>
        <taxon>Methanobacteriales</taxon>
        <taxon>Methanobacteriaceae</taxon>
        <taxon>Methanobacterium</taxon>
    </lineage>
</organism>
<dbReference type="AlphaFoldDB" id="A0A2H4VDQ2"/>
<name>A0A2H4VDQ2_9EURY</name>
<dbReference type="OrthoDB" id="46222at2157"/>
<dbReference type="Gene3D" id="3.90.550.10">
    <property type="entry name" value="Spore Coat Polysaccharide Biosynthesis Protein SpsA, Chain A"/>
    <property type="match status" value="1"/>
</dbReference>
<keyword evidence="3" id="KW-0808">Transferase</keyword>
<dbReference type="InterPro" id="IPR029044">
    <property type="entry name" value="Nucleotide-diphossugar_trans"/>
</dbReference>
<dbReference type="SUPFAM" id="SSF53448">
    <property type="entry name" value="Nucleotide-diphospho-sugar transferases"/>
    <property type="match status" value="1"/>
</dbReference>